<evidence type="ECO:0000313" key="2">
    <source>
        <dbReference type="Proteomes" id="UP000515563"/>
    </source>
</evidence>
<name>A0A7G6X592_9ACTN</name>
<dbReference type="EMBL" id="CP043661">
    <property type="protein sequence ID" value="QNE21407.1"/>
    <property type="molecule type" value="Genomic_DNA"/>
</dbReference>
<dbReference type="Proteomes" id="UP000515563">
    <property type="component" value="Chromosome"/>
</dbReference>
<dbReference type="KEGG" id="kqi:F1D05_30150"/>
<reference evidence="1 2" key="2">
    <citation type="journal article" date="2020" name="Microbiol. Resour. Announc.">
        <title>Antarctic desert soil bacteria exhibit high novel natural product potential, evaluated through long-read genome sequencing and comparative genomics.</title>
        <authorList>
            <person name="Benaud N."/>
            <person name="Edwards R.J."/>
            <person name="Amos T.G."/>
            <person name="D'Agostino P.M."/>
            <person name="Gutierrez-Chavez C."/>
            <person name="Montgomery K."/>
            <person name="Nicetic I."/>
            <person name="Ferrari B.C."/>
        </authorList>
    </citation>
    <scope>NUCLEOTIDE SEQUENCE [LARGE SCALE GENOMIC DNA]</scope>
    <source>
        <strain evidence="1 2">SPB151</strain>
    </source>
</reference>
<dbReference type="RefSeq" id="WP_185443808.1">
    <property type="nucleotide sequence ID" value="NZ_CP043661.1"/>
</dbReference>
<keyword evidence="2" id="KW-1185">Reference proteome</keyword>
<evidence type="ECO:0000313" key="1">
    <source>
        <dbReference type="EMBL" id="QNE21407.1"/>
    </source>
</evidence>
<protein>
    <submittedName>
        <fullName evidence="1">N-acetyltransferase</fullName>
    </submittedName>
</protein>
<reference evidence="2" key="1">
    <citation type="submission" date="2019-09" db="EMBL/GenBank/DDBJ databases">
        <title>Antimicrobial potential of Antarctic Bacteria.</title>
        <authorList>
            <person name="Benaud N."/>
            <person name="Edwards R.J."/>
            <person name="Ferrari B.C."/>
        </authorList>
    </citation>
    <scope>NUCLEOTIDE SEQUENCE [LARGE SCALE GENOMIC DNA]</scope>
    <source>
        <strain evidence="2">SPB151</strain>
    </source>
</reference>
<sequence>MSERVFVPDDFVAPIEFAGPGFRLEPLGPQHNVSDHAAWSGSIEYIRATAEMGNWPPVEGLSLEKNLADLDRHAADFAARRGFTYTVLEPGTSTVIGCVYIYPAKEAEYDARLNTWVRADRAELDEVLHRTVVDWISTWPLGTLRHR</sequence>
<keyword evidence="1" id="KW-0808">Transferase</keyword>
<gene>
    <name evidence="1" type="ORF">F1D05_30150</name>
</gene>
<dbReference type="GO" id="GO:0016740">
    <property type="term" value="F:transferase activity"/>
    <property type="evidence" value="ECO:0007669"/>
    <property type="project" value="UniProtKB-KW"/>
</dbReference>
<dbReference type="AlphaFoldDB" id="A0A7G6X592"/>
<accession>A0A7G6X592</accession>
<organism evidence="1 2">
    <name type="scientific">Kribbella qitaiheensis</name>
    <dbReference type="NCBI Taxonomy" id="1544730"/>
    <lineage>
        <taxon>Bacteria</taxon>
        <taxon>Bacillati</taxon>
        <taxon>Actinomycetota</taxon>
        <taxon>Actinomycetes</taxon>
        <taxon>Propionibacteriales</taxon>
        <taxon>Kribbellaceae</taxon>
        <taxon>Kribbella</taxon>
    </lineage>
</organism>
<proteinExistence type="predicted"/>